<comment type="similarity">
    <text evidence="17">Belongs to the nuclear hormone receptor family.</text>
</comment>
<feature type="binding site" evidence="15">
    <location>
        <position position="34"/>
    </location>
    <ligand>
        <name>Mg(2+)</name>
        <dbReference type="ChEBI" id="CHEBI:18420"/>
        <label>1</label>
    </ligand>
</feature>
<evidence type="ECO:0000256" key="8">
    <source>
        <dbReference type="ARBA" id="ARBA00022833"/>
    </source>
</evidence>
<feature type="binding site" evidence="15">
    <location>
        <position position="7"/>
    </location>
    <ligand>
        <name>Mg(2+)</name>
        <dbReference type="ChEBI" id="CHEBI:18420"/>
        <label>1</label>
    </ligand>
</feature>
<dbReference type="Gene3D" id="3.60.10.10">
    <property type="entry name" value="Endonuclease/exonuclease/phosphatase"/>
    <property type="match status" value="1"/>
</dbReference>
<evidence type="ECO:0000256" key="17">
    <source>
        <dbReference type="RuleBase" id="RU004334"/>
    </source>
</evidence>
<dbReference type="PRINTS" id="PR00398">
    <property type="entry name" value="STRDHORMONER"/>
</dbReference>
<dbReference type="GO" id="GO:0003700">
    <property type="term" value="F:DNA-binding transcription factor activity"/>
    <property type="evidence" value="ECO:0007669"/>
    <property type="project" value="InterPro"/>
</dbReference>
<evidence type="ECO:0000256" key="5">
    <source>
        <dbReference type="ARBA" id="ARBA00022723"/>
    </source>
</evidence>
<dbReference type="GO" id="GO:0008270">
    <property type="term" value="F:zinc ion binding"/>
    <property type="evidence" value="ECO:0007669"/>
    <property type="project" value="UniProtKB-KW"/>
</dbReference>
<comment type="subcellular location">
    <subcellularLocation>
        <location evidence="2 17">Nucleus</location>
    </subcellularLocation>
</comment>
<feature type="domain" description="Nuclear receptor" evidence="19">
    <location>
        <begin position="241"/>
        <end position="316"/>
    </location>
</feature>
<evidence type="ECO:0000256" key="2">
    <source>
        <dbReference type="ARBA" id="ARBA00004123"/>
    </source>
</evidence>
<evidence type="ECO:0000256" key="4">
    <source>
        <dbReference type="ARBA" id="ARBA00012115"/>
    </source>
</evidence>
<dbReference type="InterPro" id="IPR004808">
    <property type="entry name" value="AP_endonuc_1"/>
</dbReference>
<dbReference type="STRING" id="282301.A0A267EVX5"/>
<evidence type="ECO:0000256" key="9">
    <source>
        <dbReference type="ARBA" id="ARBA00022842"/>
    </source>
</evidence>
<feature type="compositionally biased region" description="Low complexity" evidence="18">
    <location>
        <begin position="327"/>
        <end position="339"/>
    </location>
</feature>
<evidence type="ECO:0000256" key="18">
    <source>
        <dbReference type="SAM" id="MobiDB-lite"/>
    </source>
</evidence>
<dbReference type="InterPro" id="IPR035500">
    <property type="entry name" value="NHR-like_dom_sf"/>
</dbReference>
<dbReference type="SUPFAM" id="SSF56219">
    <property type="entry name" value="DNase I-like"/>
    <property type="match status" value="1"/>
</dbReference>
<dbReference type="InterPro" id="IPR005135">
    <property type="entry name" value="Endo/exonuclease/phosphatase"/>
</dbReference>
<dbReference type="InterPro" id="IPR000536">
    <property type="entry name" value="Nucl_hrmn_rcpt_lig-bd"/>
</dbReference>
<dbReference type="AlphaFoldDB" id="A0A267EVX5"/>
<keyword evidence="12 17" id="KW-0804">Transcription</keyword>
<comment type="caution">
    <text evidence="20">The sequence shown here is derived from an EMBL/GenBank/DDBJ whole genome shotgun (WGS) entry which is preliminary data.</text>
</comment>
<dbReference type="PRINTS" id="PR00047">
    <property type="entry name" value="STROIDFINGER"/>
</dbReference>
<keyword evidence="21" id="KW-1185">Reference proteome</keyword>
<evidence type="ECO:0000259" key="19">
    <source>
        <dbReference type="PROSITE" id="PS51030"/>
    </source>
</evidence>
<keyword evidence="10 17" id="KW-0805">Transcription regulation</keyword>
<dbReference type="FunFam" id="3.30.50.10:FF:000006">
    <property type="entry name" value="Nuclear receptor subfamily 5 group A member"/>
    <property type="match status" value="1"/>
</dbReference>
<keyword evidence="11 17" id="KW-0238">DNA-binding</keyword>
<comment type="similarity">
    <text evidence="3">Belongs to the DNA repair enzymes AP/ExoA family.</text>
</comment>
<comment type="catalytic activity">
    <reaction evidence="1">
        <text>Exonucleolytic cleavage in the 3'- to 5'-direction to yield nucleoside 5'-phosphates.</text>
        <dbReference type="EC" id="3.1.11.2"/>
    </reaction>
</comment>
<evidence type="ECO:0000313" key="21">
    <source>
        <dbReference type="Proteomes" id="UP000215902"/>
    </source>
</evidence>
<keyword evidence="5 15" id="KW-0479">Metal-binding</keyword>
<organism evidence="20 21">
    <name type="scientific">Macrostomum lignano</name>
    <dbReference type="NCBI Taxonomy" id="282301"/>
    <lineage>
        <taxon>Eukaryota</taxon>
        <taxon>Metazoa</taxon>
        <taxon>Spiralia</taxon>
        <taxon>Lophotrochozoa</taxon>
        <taxon>Platyhelminthes</taxon>
        <taxon>Rhabditophora</taxon>
        <taxon>Macrostomorpha</taxon>
        <taxon>Macrostomida</taxon>
        <taxon>Macrostomidae</taxon>
        <taxon>Macrostomum</taxon>
    </lineage>
</organism>
<dbReference type="PROSITE" id="PS00031">
    <property type="entry name" value="NUCLEAR_REC_DBD_1"/>
    <property type="match status" value="1"/>
</dbReference>
<feature type="region of interest" description="Disordered" evidence="18">
    <location>
        <begin position="316"/>
        <end position="339"/>
    </location>
</feature>
<evidence type="ECO:0000256" key="15">
    <source>
        <dbReference type="PIRSR" id="PIRSR604808-2"/>
    </source>
</evidence>
<keyword evidence="6 17" id="KW-0863">Zinc-finger</keyword>
<evidence type="ECO:0000256" key="12">
    <source>
        <dbReference type="ARBA" id="ARBA00023163"/>
    </source>
</evidence>
<dbReference type="GO" id="GO:0006281">
    <property type="term" value="P:DNA repair"/>
    <property type="evidence" value="ECO:0007669"/>
    <property type="project" value="InterPro"/>
</dbReference>
<evidence type="ECO:0000256" key="10">
    <source>
        <dbReference type="ARBA" id="ARBA00023015"/>
    </source>
</evidence>
<keyword evidence="13 17" id="KW-0675">Receptor</keyword>
<feature type="compositionally biased region" description="Pro residues" evidence="18">
    <location>
        <begin position="221"/>
        <end position="233"/>
    </location>
</feature>
<dbReference type="GO" id="GO:0043565">
    <property type="term" value="F:sequence-specific DNA binding"/>
    <property type="evidence" value="ECO:0007669"/>
    <property type="project" value="InterPro"/>
</dbReference>
<accession>A0A267EVX5</accession>
<dbReference type="PROSITE" id="PS00726">
    <property type="entry name" value="AP_NUCLEASE_F1_1"/>
    <property type="match status" value="1"/>
</dbReference>
<dbReference type="Proteomes" id="UP000215902">
    <property type="component" value="Unassembled WGS sequence"/>
</dbReference>
<keyword evidence="8 17" id="KW-0862">Zinc</keyword>
<feature type="non-terminal residue" evidence="20">
    <location>
        <position position="1"/>
    </location>
</feature>
<dbReference type="InterPro" id="IPR036691">
    <property type="entry name" value="Endo/exonu/phosph_ase_sf"/>
</dbReference>
<feature type="binding site" evidence="15">
    <location>
        <position position="188"/>
    </location>
    <ligand>
        <name>Mg(2+)</name>
        <dbReference type="ChEBI" id="CHEBI:18420"/>
        <label>1</label>
    </ligand>
</feature>
<dbReference type="GO" id="GO:0004519">
    <property type="term" value="F:endonuclease activity"/>
    <property type="evidence" value="ECO:0007669"/>
    <property type="project" value="InterPro"/>
</dbReference>
<evidence type="ECO:0000256" key="3">
    <source>
        <dbReference type="ARBA" id="ARBA00007092"/>
    </source>
</evidence>
<evidence type="ECO:0000256" key="16">
    <source>
        <dbReference type="PIRSR" id="PIRSR604808-3"/>
    </source>
</evidence>
<evidence type="ECO:0000256" key="7">
    <source>
        <dbReference type="ARBA" id="ARBA00022801"/>
    </source>
</evidence>
<protein>
    <recommendedName>
        <fullName evidence="4">exodeoxyribonuclease III</fullName>
        <ecNumber evidence="4">3.1.11.2</ecNumber>
    </recommendedName>
</protein>
<dbReference type="SUPFAM" id="SSF48508">
    <property type="entry name" value="Nuclear receptor ligand-binding domain"/>
    <property type="match status" value="1"/>
</dbReference>
<keyword evidence="14 17" id="KW-0539">Nucleus</keyword>
<evidence type="ECO:0000313" key="20">
    <source>
        <dbReference type="EMBL" id="PAA65673.1"/>
    </source>
</evidence>
<name>A0A267EVX5_9PLAT</name>
<dbReference type="GO" id="GO:0005634">
    <property type="term" value="C:nucleus"/>
    <property type="evidence" value="ECO:0007669"/>
    <property type="project" value="UniProtKB-SubCell"/>
</dbReference>
<dbReference type="EC" id="3.1.11.2" evidence="4"/>
<keyword evidence="9 15" id="KW-0460">Magnesium</keyword>
<dbReference type="SUPFAM" id="SSF57716">
    <property type="entry name" value="Glucocorticoid receptor-like (DNA-binding domain)"/>
    <property type="match status" value="1"/>
</dbReference>
<dbReference type="EMBL" id="NIVC01001629">
    <property type="protein sequence ID" value="PAA65673.1"/>
    <property type="molecule type" value="Genomic_DNA"/>
</dbReference>
<dbReference type="InterPro" id="IPR050274">
    <property type="entry name" value="Nuclear_hormone_rcpt_NR2"/>
</dbReference>
<dbReference type="Gene3D" id="1.10.565.10">
    <property type="entry name" value="Retinoid X Receptor"/>
    <property type="match status" value="1"/>
</dbReference>
<dbReference type="Gene3D" id="3.30.50.10">
    <property type="entry name" value="Erythroid Transcription Factor GATA-1, subunit A"/>
    <property type="match status" value="1"/>
</dbReference>
<dbReference type="PROSITE" id="PS51435">
    <property type="entry name" value="AP_NUCLEASE_F1_4"/>
    <property type="match status" value="1"/>
</dbReference>
<dbReference type="PANTHER" id="PTHR24083">
    <property type="entry name" value="NUCLEAR HORMONE RECEPTOR"/>
    <property type="match status" value="1"/>
</dbReference>
<evidence type="ECO:0000256" key="13">
    <source>
        <dbReference type="ARBA" id="ARBA00023170"/>
    </source>
</evidence>
<keyword evidence="7" id="KW-0378">Hydrolase</keyword>
<feature type="region of interest" description="Disordered" evidence="18">
    <location>
        <begin position="204"/>
        <end position="233"/>
    </location>
</feature>
<evidence type="ECO:0000256" key="6">
    <source>
        <dbReference type="ARBA" id="ARBA00022771"/>
    </source>
</evidence>
<dbReference type="SMART" id="SM00430">
    <property type="entry name" value="HOLI"/>
    <property type="match status" value="1"/>
</dbReference>
<sequence length="598" mass="65000">VHLLTWNINGIRSLPRPFAEVLPSLGADIVCLQETKVTRDQLDSSLVHVDGFNAFFAFCRVRGGYSGVAVYCSDRLRPLRAGDSLLGAGGPDDSVGSWPDGPGLSAAVGCDDDPAARVALDSEGRCLLIEFPTSDGRGLVLITVYCPNADPSNEARMQFKMRYHRLLRLRADCLIRSGKHVIIAGDLNVSHRLIDHCETAEALPISGGDGELTQPDSPTRNSPPPPPPLTRMPPLTPATGCRLCSICGDRATGRHYSAYSCEGCKGFFKRTVRKSLRYTCRDSRRCRIDKRQRNRCQYCRYMKCLAAGMQREAVQEERNRLAGGDRLAGPSAEAPSPGAATAAAAADLLPLPPAGRSRRCRSPVSGSFARSPLESDELRRRLLDAEAAWEAASTGAEVAGPAQLLAWTVWLLPVARLPPTDWARLLVACWRELQVAALASSSSPSCQSEPTAQLADAIRHLRPERLELACLKAAVLLKPEVPGLRCPELVSRARQQVYQTLELHCSAQPGRYCRLLLRLPALRSCSLRCCHLPEPPPLSLLAEALAASAAVEEVGTEPDATGDVAEVAGDAELREESSASFMPHHGKRIWLEQLRRQP</sequence>
<dbReference type="InterPro" id="IPR013088">
    <property type="entry name" value="Znf_NHR/GATA"/>
</dbReference>
<comment type="cofactor">
    <cofactor evidence="15">
        <name>Mg(2+)</name>
        <dbReference type="ChEBI" id="CHEBI:18420"/>
    </cofactor>
    <cofactor evidence="15">
        <name>Mn(2+)</name>
        <dbReference type="ChEBI" id="CHEBI:29035"/>
    </cofactor>
    <text evidence="15">Probably binds two magnesium or manganese ions per subunit.</text>
</comment>
<evidence type="ECO:0000256" key="14">
    <source>
        <dbReference type="ARBA" id="ARBA00023242"/>
    </source>
</evidence>
<dbReference type="GO" id="GO:0008311">
    <property type="term" value="F:double-stranded DNA 3'-5' DNA exonuclease activity"/>
    <property type="evidence" value="ECO:0007669"/>
    <property type="project" value="UniProtKB-EC"/>
</dbReference>
<dbReference type="CDD" id="cd06916">
    <property type="entry name" value="NR_DBD_like"/>
    <property type="match status" value="1"/>
</dbReference>
<dbReference type="Pfam" id="PF00104">
    <property type="entry name" value="Hormone_recep"/>
    <property type="match status" value="1"/>
</dbReference>
<dbReference type="InterPro" id="IPR001723">
    <property type="entry name" value="Nuclear_hrmn_rcpt"/>
</dbReference>
<proteinExistence type="inferred from homology"/>
<evidence type="ECO:0000256" key="1">
    <source>
        <dbReference type="ARBA" id="ARBA00000493"/>
    </source>
</evidence>
<feature type="site" description="Transition state stabilizer" evidence="16">
    <location>
        <position position="188"/>
    </location>
</feature>
<dbReference type="InterPro" id="IPR001628">
    <property type="entry name" value="Znf_hrmn_rcpt"/>
</dbReference>
<dbReference type="Pfam" id="PF00105">
    <property type="entry name" value="zf-C4"/>
    <property type="match status" value="1"/>
</dbReference>
<dbReference type="PROSITE" id="PS51030">
    <property type="entry name" value="NUCLEAR_REC_DBD_2"/>
    <property type="match status" value="1"/>
</dbReference>
<evidence type="ECO:0000256" key="11">
    <source>
        <dbReference type="ARBA" id="ARBA00023125"/>
    </source>
</evidence>
<dbReference type="SMART" id="SM00399">
    <property type="entry name" value="ZnF_C4"/>
    <property type="match status" value="1"/>
</dbReference>
<reference evidence="20 21" key="1">
    <citation type="submission" date="2017-06" db="EMBL/GenBank/DDBJ databases">
        <title>A platform for efficient transgenesis in Macrostomum lignano, a flatworm model organism for stem cell research.</title>
        <authorList>
            <person name="Berezikov E."/>
        </authorList>
    </citation>
    <scope>NUCLEOTIDE SEQUENCE [LARGE SCALE GENOMIC DNA]</scope>
    <source>
        <strain evidence="20">DV1</strain>
        <tissue evidence="20">Whole organism</tissue>
    </source>
</reference>
<keyword evidence="15" id="KW-0464">Manganese</keyword>
<dbReference type="OrthoDB" id="391817at2759"/>
<gene>
    <name evidence="20" type="ORF">BOX15_Mlig030827g2</name>
</gene>
<feature type="binding site" evidence="15">
    <location>
        <position position="186"/>
    </location>
    <ligand>
        <name>Mg(2+)</name>
        <dbReference type="ChEBI" id="CHEBI:18420"/>
        <label>1</label>
    </ligand>
</feature>
<dbReference type="InterPro" id="IPR020847">
    <property type="entry name" value="AP_endonuclease_F1_BS"/>
</dbReference>
<dbReference type="Pfam" id="PF03372">
    <property type="entry name" value="Exo_endo_phos"/>
    <property type="match status" value="1"/>
</dbReference>